<dbReference type="OrthoDB" id="2086981at2"/>
<accession>A0A371J0S7</accession>
<dbReference type="AlphaFoldDB" id="A0A371J0S7"/>
<protein>
    <submittedName>
        <fullName evidence="1">Uncharacterized protein</fullName>
    </submittedName>
</protein>
<sequence>MEKWMNYDGGKIPLGNYELIETIQNCDGTTIKLQSELHNIILEFKFVDSIRITDEGRRIKTYNEIPDIQKYRENFYGVPLFKVENSEYCKWLVQESVGIYTEFQHYVIITMNDIVDVISDMPPKILIKKF</sequence>
<gene>
    <name evidence="1" type="ORF">CG710_021780</name>
</gene>
<keyword evidence="2" id="KW-1185">Reference proteome</keyword>
<organism evidence="1 2">
    <name type="scientific">Lachnotalea glycerini</name>
    <dbReference type="NCBI Taxonomy" id="1763509"/>
    <lineage>
        <taxon>Bacteria</taxon>
        <taxon>Bacillati</taxon>
        <taxon>Bacillota</taxon>
        <taxon>Clostridia</taxon>
        <taxon>Lachnospirales</taxon>
        <taxon>Lachnospiraceae</taxon>
        <taxon>Lachnotalea</taxon>
    </lineage>
</organism>
<reference evidence="1 2" key="1">
    <citation type="journal article" date="2017" name="Genome Announc.">
        <title>Draft Genome Sequence of a Sporulating and Motile Strain of Lachnotalea glycerini Isolated from Water in Quebec City, Canada.</title>
        <authorList>
            <person name="Maheux A.F."/>
            <person name="Boudreau D.K."/>
            <person name="Berube E."/>
            <person name="Boissinot M."/>
            <person name="Raymond F."/>
            <person name="Brodeur S."/>
            <person name="Corbeil J."/>
            <person name="Isabel S."/>
            <person name="Omar R.F."/>
            <person name="Bergeron M.G."/>
        </authorList>
    </citation>
    <scope>NUCLEOTIDE SEQUENCE [LARGE SCALE GENOMIC DNA]</scope>
    <source>
        <strain evidence="1 2">CCRI-19302</strain>
    </source>
</reference>
<evidence type="ECO:0000313" key="1">
    <source>
        <dbReference type="EMBL" id="RDY26402.1"/>
    </source>
</evidence>
<dbReference type="RefSeq" id="WP_094377652.1">
    <property type="nucleotide sequence ID" value="NZ_NOKA02000155.1"/>
</dbReference>
<dbReference type="Proteomes" id="UP000216411">
    <property type="component" value="Unassembled WGS sequence"/>
</dbReference>
<comment type="caution">
    <text evidence="1">The sequence shown here is derived from an EMBL/GenBank/DDBJ whole genome shotgun (WGS) entry which is preliminary data.</text>
</comment>
<dbReference type="EMBL" id="NOKA02000155">
    <property type="protein sequence ID" value="RDY26402.1"/>
    <property type="molecule type" value="Genomic_DNA"/>
</dbReference>
<proteinExistence type="predicted"/>
<name>A0A371J0S7_9FIRM</name>
<evidence type="ECO:0000313" key="2">
    <source>
        <dbReference type="Proteomes" id="UP000216411"/>
    </source>
</evidence>